<dbReference type="STRING" id="119000.SAMN05661010_01739"/>
<evidence type="ECO:0000256" key="6">
    <source>
        <dbReference type="ARBA" id="ARBA00023136"/>
    </source>
</evidence>
<dbReference type="PANTHER" id="PTHR43875">
    <property type="entry name" value="MALTODEXTRIN IMPORT ATP-BINDING PROTEIN MSMX"/>
    <property type="match status" value="1"/>
</dbReference>
<keyword evidence="4 8" id="KW-0067">ATP-binding</keyword>
<dbReference type="InterPro" id="IPR013611">
    <property type="entry name" value="Transp-assoc_OB_typ2"/>
</dbReference>
<keyword evidence="3" id="KW-0547">Nucleotide-binding</keyword>
<dbReference type="InterPro" id="IPR003439">
    <property type="entry name" value="ABC_transporter-like_ATP-bd"/>
</dbReference>
<keyword evidence="1" id="KW-0813">Transport</keyword>
<protein>
    <submittedName>
        <fullName evidence="8">Multiple sugar transport system ATP-binding protein</fullName>
    </submittedName>
</protein>
<dbReference type="SMART" id="SM00382">
    <property type="entry name" value="AAA"/>
    <property type="match status" value="1"/>
</dbReference>
<dbReference type="GO" id="GO:0015408">
    <property type="term" value="F:ABC-type ferric iron transporter activity"/>
    <property type="evidence" value="ECO:0007669"/>
    <property type="project" value="InterPro"/>
</dbReference>
<evidence type="ECO:0000313" key="9">
    <source>
        <dbReference type="Proteomes" id="UP000198654"/>
    </source>
</evidence>
<keyword evidence="5" id="KW-1278">Translocase</keyword>
<dbReference type="InterPro" id="IPR008995">
    <property type="entry name" value="Mo/tungstate-bd_C_term_dom"/>
</dbReference>
<organism evidence="8 9">
    <name type="scientific">Modicisalibacter muralis</name>
    <dbReference type="NCBI Taxonomy" id="119000"/>
    <lineage>
        <taxon>Bacteria</taxon>
        <taxon>Pseudomonadati</taxon>
        <taxon>Pseudomonadota</taxon>
        <taxon>Gammaproteobacteria</taxon>
        <taxon>Oceanospirillales</taxon>
        <taxon>Halomonadaceae</taxon>
        <taxon>Modicisalibacter</taxon>
    </lineage>
</organism>
<dbReference type="RefSeq" id="WP_089727593.1">
    <property type="nucleotide sequence ID" value="NZ_FNGI01000004.1"/>
</dbReference>
<dbReference type="Pfam" id="PF00005">
    <property type="entry name" value="ABC_tran"/>
    <property type="match status" value="1"/>
</dbReference>
<dbReference type="InterPro" id="IPR047641">
    <property type="entry name" value="ABC_transpr_MalK/UgpC-like"/>
</dbReference>
<dbReference type="InterPro" id="IPR027417">
    <property type="entry name" value="P-loop_NTPase"/>
</dbReference>
<dbReference type="GO" id="GO:0055052">
    <property type="term" value="C:ATP-binding cassette (ABC) transporter complex, substrate-binding subunit-containing"/>
    <property type="evidence" value="ECO:0007669"/>
    <property type="project" value="TreeGrafter"/>
</dbReference>
<evidence type="ECO:0000313" key="8">
    <source>
        <dbReference type="EMBL" id="SDL47765.1"/>
    </source>
</evidence>
<keyword evidence="9" id="KW-1185">Reference proteome</keyword>
<dbReference type="EMBL" id="FNGI01000004">
    <property type="protein sequence ID" value="SDL47765.1"/>
    <property type="molecule type" value="Genomic_DNA"/>
</dbReference>
<reference evidence="8 9" key="1">
    <citation type="submission" date="2016-10" db="EMBL/GenBank/DDBJ databases">
        <authorList>
            <person name="de Groot N.N."/>
        </authorList>
    </citation>
    <scope>NUCLEOTIDE SEQUENCE [LARGE SCALE GENOMIC DNA]</scope>
    <source>
        <strain evidence="8 9">DSM 14789</strain>
    </source>
</reference>
<evidence type="ECO:0000256" key="1">
    <source>
        <dbReference type="ARBA" id="ARBA00022448"/>
    </source>
</evidence>
<keyword evidence="8" id="KW-0762">Sugar transport</keyword>
<dbReference type="GO" id="GO:0016887">
    <property type="term" value="F:ATP hydrolysis activity"/>
    <property type="evidence" value="ECO:0007669"/>
    <property type="project" value="InterPro"/>
</dbReference>
<dbReference type="GO" id="GO:0005524">
    <property type="term" value="F:ATP binding"/>
    <property type="evidence" value="ECO:0007669"/>
    <property type="project" value="UniProtKB-KW"/>
</dbReference>
<dbReference type="CDD" id="cd03259">
    <property type="entry name" value="ABC_Carb_Solutes_like"/>
    <property type="match status" value="1"/>
</dbReference>
<dbReference type="Gene3D" id="3.40.50.300">
    <property type="entry name" value="P-loop containing nucleotide triphosphate hydrolases"/>
    <property type="match status" value="1"/>
</dbReference>
<dbReference type="InterPro" id="IPR003593">
    <property type="entry name" value="AAA+_ATPase"/>
</dbReference>
<dbReference type="OrthoDB" id="9802264at2"/>
<evidence type="ECO:0000259" key="7">
    <source>
        <dbReference type="PROSITE" id="PS50893"/>
    </source>
</evidence>
<dbReference type="AlphaFoldDB" id="A0A1G9KEE1"/>
<dbReference type="FunFam" id="3.40.50.300:FF:000042">
    <property type="entry name" value="Maltose/maltodextrin ABC transporter, ATP-binding protein"/>
    <property type="match status" value="1"/>
</dbReference>
<dbReference type="SUPFAM" id="SSF52540">
    <property type="entry name" value="P-loop containing nucleoside triphosphate hydrolases"/>
    <property type="match status" value="1"/>
</dbReference>
<dbReference type="Gene3D" id="2.40.50.100">
    <property type="match status" value="1"/>
</dbReference>
<gene>
    <name evidence="8" type="ORF">SAMN05661010_01739</name>
</gene>
<evidence type="ECO:0000256" key="4">
    <source>
        <dbReference type="ARBA" id="ARBA00022840"/>
    </source>
</evidence>
<dbReference type="PROSITE" id="PS00211">
    <property type="entry name" value="ABC_TRANSPORTER_1"/>
    <property type="match status" value="1"/>
</dbReference>
<proteinExistence type="predicted"/>
<name>A0A1G9KEE1_9GAMM</name>
<dbReference type="PANTHER" id="PTHR43875:SF15">
    <property type="entry name" value="TREHALOSE IMPORT ATP-BINDING PROTEIN SUGC"/>
    <property type="match status" value="1"/>
</dbReference>
<dbReference type="Proteomes" id="UP000198654">
    <property type="component" value="Unassembled WGS sequence"/>
</dbReference>
<evidence type="ECO:0000256" key="5">
    <source>
        <dbReference type="ARBA" id="ARBA00022967"/>
    </source>
</evidence>
<keyword evidence="6" id="KW-0472">Membrane</keyword>
<dbReference type="PROSITE" id="PS50893">
    <property type="entry name" value="ABC_TRANSPORTER_2"/>
    <property type="match status" value="1"/>
</dbReference>
<evidence type="ECO:0000256" key="3">
    <source>
        <dbReference type="ARBA" id="ARBA00022741"/>
    </source>
</evidence>
<dbReference type="SUPFAM" id="SSF50331">
    <property type="entry name" value="MOP-like"/>
    <property type="match status" value="1"/>
</dbReference>
<accession>A0A1G9KEE1</accession>
<feature type="domain" description="ABC transporter" evidence="7">
    <location>
        <begin position="4"/>
        <end position="234"/>
    </location>
</feature>
<evidence type="ECO:0000256" key="2">
    <source>
        <dbReference type="ARBA" id="ARBA00022475"/>
    </source>
</evidence>
<dbReference type="InterPro" id="IPR015853">
    <property type="entry name" value="ABC_transpr_FbpC"/>
</dbReference>
<sequence>MSVLELRALEKHYGRIQAVNGFDLKSEEGELLAILGPSGSGKSTLMRMIAGLEKPSSGDILLDGQSVLGIPPRDRNVAMVFQSFALYPHMSVRDNILFPLVSRKVPKSQHQAKLDEVTRILEVDDLLDRRPTRLSGGQQQKVALARALVRDPELFVFDEPLSSLDAQIRSQARAELRELHDRTRITTLYVTHDQLEALGLADRVAVINKGRLHQVGTPRELYNDPADLFVAGFIGNPPMNLLPLDEHTVAGLRPEHLRLHADAPDGDYVLDMQVAIEHVEYLGSEWLGYGTVQSGLADIDQQRQHVVARLPASIEPRFSPGEQWRFVGARADVRLFDRASGERKASQAGVAA</sequence>
<dbReference type="InterPro" id="IPR017871">
    <property type="entry name" value="ABC_transporter-like_CS"/>
</dbReference>
<keyword evidence="2" id="KW-1003">Cell membrane</keyword>
<dbReference type="Pfam" id="PF08402">
    <property type="entry name" value="TOBE_2"/>
    <property type="match status" value="1"/>
</dbReference>